<reference evidence="7 8" key="1">
    <citation type="submission" date="2020-04" db="EMBL/GenBank/DDBJ databases">
        <title>Plant Genome Project.</title>
        <authorList>
            <person name="Zhang R.-G."/>
        </authorList>
    </citation>
    <scope>NUCLEOTIDE SEQUENCE [LARGE SCALE GENOMIC DNA]</scope>
    <source>
        <strain evidence="7">YNK0</strain>
        <tissue evidence="7">Leaf</tissue>
    </source>
</reference>
<dbReference type="FunFam" id="2.40.70.10:FF:000045">
    <property type="entry name" value="Basic 7S globulin"/>
    <property type="match status" value="1"/>
</dbReference>
<accession>A0A834YVI1</accession>
<sequence>MASSLHFLLFSSLLLISPSHTQQSSIPDATLLPITKDAETLQYLTHINHKTPLVPIKLVLDLGGQFLWVDCDSEYVSSSHRQVRCHSLQCSAAKATGCSGCFRNNNTCRILLTNTVTSKATNGELAEDVIALQSTDGSKTGQTATIKSFLFSCAPTFLLERLASGVKGMAGLGRNRIALPSQLATGFGFHRKFAVCLPSSTTSKGVVFFGESPYMLLPNMDFSKSLIYTPLVINPSDEYFIGVKWIKINGKRVSLNTSMLSIDKEGVGGTKLSTIVPYTTLESSIYDSFVKAFIKVAISLNMTRVASVAPFGACFSSENIASTGVGPAVPIIDLVLQSEMVYWRIYGGNSMVRVRNDVLCLGFMDGGSNTRTSIVLGGHQLENNLLQFDLATSRLGFSSSLLIKQTTCSNFNFDPIRKESL</sequence>
<dbReference type="EMBL" id="JABCRI010000014">
    <property type="protein sequence ID" value="KAF8394450.1"/>
    <property type="molecule type" value="Genomic_DNA"/>
</dbReference>
<dbReference type="GO" id="GO:0006508">
    <property type="term" value="P:proteolysis"/>
    <property type="evidence" value="ECO:0007669"/>
    <property type="project" value="InterPro"/>
</dbReference>
<evidence type="ECO:0000256" key="5">
    <source>
        <dbReference type="SAM" id="SignalP"/>
    </source>
</evidence>
<dbReference type="FunFam" id="2.40.70.10:FF:000041">
    <property type="entry name" value="Basic 7S globulin"/>
    <property type="match status" value="1"/>
</dbReference>
<dbReference type="GO" id="GO:0004190">
    <property type="term" value="F:aspartic-type endopeptidase activity"/>
    <property type="evidence" value="ECO:0007669"/>
    <property type="project" value="InterPro"/>
</dbReference>
<proteinExistence type="inferred from homology"/>
<dbReference type="InterPro" id="IPR032861">
    <property type="entry name" value="TAXi_N"/>
</dbReference>
<evidence type="ECO:0000256" key="4">
    <source>
        <dbReference type="ARBA" id="ARBA00022729"/>
    </source>
</evidence>
<evidence type="ECO:0000313" key="7">
    <source>
        <dbReference type="EMBL" id="KAF8394450.1"/>
    </source>
</evidence>
<dbReference type="InterPro" id="IPR001461">
    <property type="entry name" value="Aspartic_peptidase_A1"/>
</dbReference>
<dbReference type="PANTHER" id="PTHR47965">
    <property type="entry name" value="ASPARTYL PROTEASE-RELATED"/>
    <property type="match status" value="1"/>
</dbReference>
<comment type="similarity">
    <text evidence="2">Belongs to the peptidase A1 family.</text>
</comment>
<comment type="caution">
    <text evidence="7">The sequence shown here is derived from an EMBL/GenBank/DDBJ whole genome shotgun (WGS) entry which is preliminary data.</text>
</comment>
<keyword evidence="8" id="KW-1185">Reference proteome</keyword>
<dbReference type="CDD" id="cd05489">
    <property type="entry name" value="xylanase_inhibitor_I_like"/>
    <property type="match status" value="1"/>
</dbReference>
<dbReference type="AlphaFoldDB" id="A0A834YVI1"/>
<dbReference type="InterPro" id="IPR032799">
    <property type="entry name" value="TAXi_C"/>
</dbReference>
<keyword evidence="4 5" id="KW-0732">Signal</keyword>
<evidence type="ECO:0000256" key="2">
    <source>
        <dbReference type="ARBA" id="ARBA00007447"/>
    </source>
</evidence>
<dbReference type="Gene3D" id="2.40.70.10">
    <property type="entry name" value="Acid Proteases"/>
    <property type="match status" value="2"/>
</dbReference>
<organism evidence="7 8">
    <name type="scientific">Tetracentron sinense</name>
    <name type="common">Spur-leaf</name>
    <dbReference type="NCBI Taxonomy" id="13715"/>
    <lineage>
        <taxon>Eukaryota</taxon>
        <taxon>Viridiplantae</taxon>
        <taxon>Streptophyta</taxon>
        <taxon>Embryophyta</taxon>
        <taxon>Tracheophyta</taxon>
        <taxon>Spermatophyta</taxon>
        <taxon>Magnoliopsida</taxon>
        <taxon>Trochodendrales</taxon>
        <taxon>Trochodendraceae</taxon>
        <taxon>Tetracentron</taxon>
    </lineage>
</organism>
<protein>
    <recommendedName>
        <fullName evidence="6">Peptidase A1 domain-containing protein</fullName>
    </recommendedName>
</protein>
<feature type="chain" id="PRO_5032632344" description="Peptidase A1 domain-containing protein" evidence="5">
    <location>
        <begin position="22"/>
        <end position="421"/>
    </location>
</feature>
<dbReference type="SUPFAM" id="SSF50630">
    <property type="entry name" value="Acid proteases"/>
    <property type="match status" value="1"/>
</dbReference>
<dbReference type="Pfam" id="PF14543">
    <property type="entry name" value="TAXi_N"/>
    <property type="match status" value="1"/>
</dbReference>
<dbReference type="InterPro" id="IPR021109">
    <property type="entry name" value="Peptidase_aspartic_dom_sf"/>
</dbReference>
<dbReference type="PROSITE" id="PS51767">
    <property type="entry name" value="PEPTIDASE_A1"/>
    <property type="match status" value="1"/>
</dbReference>
<dbReference type="OMA" id="PKFLFTC"/>
<dbReference type="InterPro" id="IPR033868">
    <property type="entry name" value="Xylanase_inhibitor_I-like"/>
</dbReference>
<dbReference type="PANTHER" id="PTHR47965:SF22">
    <property type="entry name" value="EUKARYOTIC ASPARTYL PROTEASE FAMILY PROTEIN"/>
    <property type="match status" value="1"/>
</dbReference>
<dbReference type="OrthoDB" id="1904546at2759"/>
<evidence type="ECO:0000313" key="8">
    <source>
        <dbReference type="Proteomes" id="UP000655225"/>
    </source>
</evidence>
<keyword evidence="3" id="KW-0964">Secreted</keyword>
<evidence type="ECO:0000256" key="3">
    <source>
        <dbReference type="ARBA" id="ARBA00022525"/>
    </source>
</evidence>
<dbReference type="Pfam" id="PF14541">
    <property type="entry name" value="TAXi_C"/>
    <property type="match status" value="1"/>
</dbReference>
<name>A0A834YVI1_TETSI</name>
<evidence type="ECO:0000256" key="1">
    <source>
        <dbReference type="ARBA" id="ARBA00004239"/>
    </source>
</evidence>
<gene>
    <name evidence="7" type="ORF">HHK36_020658</name>
</gene>
<dbReference type="GO" id="GO:0005576">
    <property type="term" value="C:extracellular region"/>
    <property type="evidence" value="ECO:0007669"/>
    <property type="project" value="UniProtKB-SubCell"/>
</dbReference>
<evidence type="ECO:0000259" key="6">
    <source>
        <dbReference type="PROSITE" id="PS51767"/>
    </source>
</evidence>
<dbReference type="InterPro" id="IPR033121">
    <property type="entry name" value="PEPTIDASE_A1"/>
</dbReference>
<feature type="domain" description="Peptidase A1" evidence="6">
    <location>
        <begin position="43"/>
        <end position="398"/>
    </location>
</feature>
<feature type="signal peptide" evidence="5">
    <location>
        <begin position="1"/>
        <end position="21"/>
    </location>
</feature>
<dbReference type="Proteomes" id="UP000655225">
    <property type="component" value="Unassembled WGS sequence"/>
</dbReference>
<comment type="subcellular location">
    <subcellularLocation>
        <location evidence="1">Secreted</location>
        <location evidence="1">Extracellular space</location>
    </subcellularLocation>
</comment>